<sequence>MALPIRNQSEIYDSEKNVAKVMGSFLRVKQPLYRIDGLTLHYDDPVLVGIGKKQNKTNAQVALAWGISQGHSVLPKSETPSRIQANLAGDFKLDAEDMKKI</sequence>
<accession>A0A2J6SYM4</accession>
<proteinExistence type="predicted"/>
<keyword evidence="1" id="KW-0560">Oxidoreductase</keyword>
<gene>
    <name evidence="3" type="ORF">K444DRAFT_633397</name>
</gene>
<reference evidence="3 4" key="1">
    <citation type="submission" date="2016-04" db="EMBL/GenBank/DDBJ databases">
        <title>A degradative enzymes factory behind the ericoid mycorrhizal symbiosis.</title>
        <authorList>
            <consortium name="DOE Joint Genome Institute"/>
            <person name="Martino E."/>
            <person name="Morin E."/>
            <person name="Grelet G."/>
            <person name="Kuo A."/>
            <person name="Kohler A."/>
            <person name="Daghino S."/>
            <person name="Barry K."/>
            <person name="Choi C."/>
            <person name="Cichocki N."/>
            <person name="Clum A."/>
            <person name="Copeland A."/>
            <person name="Hainaut M."/>
            <person name="Haridas S."/>
            <person name="Labutti K."/>
            <person name="Lindquist E."/>
            <person name="Lipzen A."/>
            <person name="Khouja H.-R."/>
            <person name="Murat C."/>
            <person name="Ohm R."/>
            <person name="Olson A."/>
            <person name="Spatafora J."/>
            <person name="Veneault-Fourrey C."/>
            <person name="Henrissat B."/>
            <person name="Grigoriev I."/>
            <person name="Martin F."/>
            <person name="Perotto S."/>
        </authorList>
    </citation>
    <scope>NUCLEOTIDE SEQUENCE [LARGE SCALE GENOMIC DNA]</scope>
    <source>
        <strain evidence="3 4">E</strain>
    </source>
</reference>
<dbReference type="SUPFAM" id="SSF51430">
    <property type="entry name" value="NAD(P)-linked oxidoreductase"/>
    <property type="match status" value="1"/>
</dbReference>
<dbReference type="OrthoDB" id="416253at2759"/>
<dbReference type="Pfam" id="PF00248">
    <property type="entry name" value="Aldo_ket_red"/>
    <property type="match status" value="1"/>
</dbReference>
<dbReference type="GeneID" id="36591680"/>
<evidence type="ECO:0000256" key="1">
    <source>
        <dbReference type="ARBA" id="ARBA00023002"/>
    </source>
</evidence>
<dbReference type="Proteomes" id="UP000235371">
    <property type="component" value="Unassembled WGS sequence"/>
</dbReference>
<name>A0A2J6SYM4_9HELO</name>
<dbReference type="InterPro" id="IPR020471">
    <property type="entry name" value="AKR"/>
</dbReference>
<dbReference type="PANTHER" id="PTHR11732">
    <property type="entry name" value="ALDO/KETO REDUCTASE"/>
    <property type="match status" value="1"/>
</dbReference>
<protein>
    <recommendedName>
        <fullName evidence="2">NADP-dependent oxidoreductase domain-containing protein</fullName>
    </recommendedName>
</protein>
<dbReference type="RefSeq" id="XP_024732775.1">
    <property type="nucleotide sequence ID" value="XM_024883603.1"/>
</dbReference>
<dbReference type="EMBL" id="KZ613854">
    <property type="protein sequence ID" value="PMD55871.1"/>
    <property type="molecule type" value="Genomic_DNA"/>
</dbReference>
<dbReference type="AlphaFoldDB" id="A0A2J6SYM4"/>
<evidence type="ECO:0000259" key="2">
    <source>
        <dbReference type="Pfam" id="PF00248"/>
    </source>
</evidence>
<organism evidence="3 4">
    <name type="scientific">Hyaloscypha bicolor E</name>
    <dbReference type="NCBI Taxonomy" id="1095630"/>
    <lineage>
        <taxon>Eukaryota</taxon>
        <taxon>Fungi</taxon>
        <taxon>Dikarya</taxon>
        <taxon>Ascomycota</taxon>
        <taxon>Pezizomycotina</taxon>
        <taxon>Leotiomycetes</taxon>
        <taxon>Helotiales</taxon>
        <taxon>Hyaloscyphaceae</taxon>
        <taxon>Hyaloscypha</taxon>
        <taxon>Hyaloscypha bicolor</taxon>
    </lineage>
</organism>
<dbReference type="InParanoid" id="A0A2J6SYM4"/>
<dbReference type="InterPro" id="IPR023210">
    <property type="entry name" value="NADP_OxRdtase_dom"/>
</dbReference>
<dbReference type="STRING" id="1095630.A0A2J6SYM4"/>
<dbReference type="Gene3D" id="3.20.20.100">
    <property type="entry name" value="NADP-dependent oxidoreductase domain"/>
    <property type="match status" value="1"/>
</dbReference>
<evidence type="ECO:0000313" key="3">
    <source>
        <dbReference type="EMBL" id="PMD55871.1"/>
    </source>
</evidence>
<keyword evidence="4" id="KW-1185">Reference proteome</keyword>
<evidence type="ECO:0000313" key="4">
    <source>
        <dbReference type="Proteomes" id="UP000235371"/>
    </source>
</evidence>
<dbReference type="GO" id="GO:0016491">
    <property type="term" value="F:oxidoreductase activity"/>
    <property type="evidence" value="ECO:0007669"/>
    <property type="project" value="UniProtKB-KW"/>
</dbReference>
<dbReference type="InterPro" id="IPR036812">
    <property type="entry name" value="NAD(P)_OxRdtase_dom_sf"/>
</dbReference>
<feature type="domain" description="NADP-dependent oxidoreductase" evidence="2">
    <location>
        <begin position="46"/>
        <end position="101"/>
    </location>
</feature>